<comment type="caution">
    <text evidence="12">The sequence shown here is derived from an EMBL/GenBank/DDBJ whole genome shotgun (WGS) entry which is preliminary data.</text>
</comment>
<dbReference type="Pfam" id="PF01475">
    <property type="entry name" value="FUR"/>
    <property type="match status" value="1"/>
</dbReference>
<reference evidence="13" key="1">
    <citation type="journal article" date="2019" name="Int. J. Syst. Evol. Microbiol.">
        <title>The Global Catalogue of Microorganisms (GCM) 10K type strain sequencing project: providing services to taxonomists for standard genome sequencing and annotation.</title>
        <authorList>
            <consortium name="The Broad Institute Genomics Platform"/>
            <consortium name="The Broad Institute Genome Sequencing Center for Infectious Disease"/>
            <person name="Wu L."/>
            <person name="Ma J."/>
        </authorList>
    </citation>
    <scope>NUCLEOTIDE SEQUENCE [LARGE SCALE GENOMIC DNA]</scope>
    <source>
        <strain evidence="13">JCM 16950</strain>
    </source>
</reference>
<dbReference type="PANTHER" id="PTHR33202:SF2">
    <property type="entry name" value="FERRIC UPTAKE REGULATION PROTEIN"/>
    <property type="match status" value="1"/>
</dbReference>
<comment type="similarity">
    <text evidence="2">Belongs to the Fur family.</text>
</comment>
<name>A0ABP7G3U7_9MICO</name>
<evidence type="ECO:0000256" key="2">
    <source>
        <dbReference type="ARBA" id="ARBA00007957"/>
    </source>
</evidence>
<dbReference type="InterPro" id="IPR036390">
    <property type="entry name" value="WH_DNA-bd_sf"/>
</dbReference>
<keyword evidence="7" id="KW-0862">Zinc</keyword>
<evidence type="ECO:0000256" key="3">
    <source>
        <dbReference type="ARBA" id="ARBA00011738"/>
    </source>
</evidence>
<dbReference type="Gene3D" id="3.30.1490.190">
    <property type="match status" value="1"/>
</dbReference>
<evidence type="ECO:0000256" key="7">
    <source>
        <dbReference type="ARBA" id="ARBA00022833"/>
    </source>
</evidence>
<evidence type="ECO:0000256" key="5">
    <source>
        <dbReference type="ARBA" id="ARBA00022491"/>
    </source>
</evidence>
<evidence type="ECO:0000256" key="10">
    <source>
        <dbReference type="ARBA" id="ARBA00023163"/>
    </source>
</evidence>
<evidence type="ECO:0008006" key="14">
    <source>
        <dbReference type="Google" id="ProtNLM"/>
    </source>
</evidence>
<feature type="compositionally biased region" description="Low complexity" evidence="11">
    <location>
        <begin position="172"/>
        <end position="200"/>
    </location>
</feature>
<keyword evidence="4" id="KW-0963">Cytoplasm</keyword>
<keyword evidence="6" id="KW-0479">Metal-binding</keyword>
<evidence type="ECO:0000256" key="8">
    <source>
        <dbReference type="ARBA" id="ARBA00023015"/>
    </source>
</evidence>
<feature type="region of interest" description="Disordered" evidence="11">
    <location>
        <begin position="168"/>
        <end position="200"/>
    </location>
</feature>
<dbReference type="Proteomes" id="UP001500540">
    <property type="component" value="Unassembled WGS sequence"/>
</dbReference>
<evidence type="ECO:0000256" key="1">
    <source>
        <dbReference type="ARBA" id="ARBA00004496"/>
    </source>
</evidence>
<accession>A0ABP7G3U7</accession>
<keyword evidence="10" id="KW-0804">Transcription</keyword>
<dbReference type="InterPro" id="IPR002481">
    <property type="entry name" value="FUR"/>
</dbReference>
<dbReference type="InterPro" id="IPR036388">
    <property type="entry name" value="WH-like_DNA-bd_sf"/>
</dbReference>
<comment type="subunit">
    <text evidence="3">Homodimer.</text>
</comment>
<comment type="subcellular location">
    <subcellularLocation>
        <location evidence="1">Cytoplasm</location>
    </subcellularLocation>
</comment>
<dbReference type="SUPFAM" id="SSF46785">
    <property type="entry name" value="Winged helix' DNA-binding domain"/>
    <property type="match status" value="1"/>
</dbReference>
<dbReference type="PANTHER" id="PTHR33202">
    <property type="entry name" value="ZINC UPTAKE REGULATION PROTEIN"/>
    <property type="match status" value="1"/>
</dbReference>
<gene>
    <name evidence="12" type="ORF">GCM10022240_04880</name>
</gene>
<keyword evidence="8" id="KW-0805">Transcription regulation</keyword>
<organism evidence="12 13">
    <name type="scientific">Microbacterium kribbense</name>
    <dbReference type="NCBI Taxonomy" id="433645"/>
    <lineage>
        <taxon>Bacteria</taxon>
        <taxon>Bacillati</taxon>
        <taxon>Actinomycetota</taxon>
        <taxon>Actinomycetes</taxon>
        <taxon>Micrococcales</taxon>
        <taxon>Microbacteriaceae</taxon>
        <taxon>Microbacterium</taxon>
    </lineage>
</organism>
<evidence type="ECO:0000256" key="4">
    <source>
        <dbReference type="ARBA" id="ARBA00022490"/>
    </source>
</evidence>
<dbReference type="InterPro" id="IPR043135">
    <property type="entry name" value="Fur_C"/>
</dbReference>
<dbReference type="EMBL" id="BAABAF010000001">
    <property type="protein sequence ID" value="GAA3754868.1"/>
    <property type="molecule type" value="Genomic_DNA"/>
</dbReference>
<feature type="region of interest" description="Disordered" evidence="11">
    <location>
        <begin position="1"/>
        <end position="30"/>
    </location>
</feature>
<keyword evidence="13" id="KW-1185">Reference proteome</keyword>
<sequence length="200" mass="20868">MTEGPDEPAGMNPAERLTAGQTTRPDSGMPAYTRTMAQRNTWQRDRVREALTDAPGFVSAQTLHATLRDENTGIGLATVYRALADMASAGHADSLQSPEGESLYRACSSPGHHHHLICRSCGLTVEIAAADVEEWARATAARHGFTHAEHVVDIFGLCADCTARRKPGAGGVPADAAQGAPADTAAAPAPSTAHSGPYAT</sequence>
<evidence type="ECO:0000256" key="9">
    <source>
        <dbReference type="ARBA" id="ARBA00023125"/>
    </source>
</evidence>
<dbReference type="Gene3D" id="1.10.10.10">
    <property type="entry name" value="Winged helix-like DNA-binding domain superfamily/Winged helix DNA-binding domain"/>
    <property type="match status" value="1"/>
</dbReference>
<evidence type="ECO:0000256" key="11">
    <source>
        <dbReference type="SAM" id="MobiDB-lite"/>
    </source>
</evidence>
<evidence type="ECO:0000313" key="12">
    <source>
        <dbReference type="EMBL" id="GAA3754868.1"/>
    </source>
</evidence>
<keyword evidence="5" id="KW-0678">Repressor</keyword>
<protein>
    <recommendedName>
        <fullName evidence="14">Transcriptional repressor</fullName>
    </recommendedName>
</protein>
<evidence type="ECO:0000313" key="13">
    <source>
        <dbReference type="Proteomes" id="UP001500540"/>
    </source>
</evidence>
<evidence type="ECO:0000256" key="6">
    <source>
        <dbReference type="ARBA" id="ARBA00022723"/>
    </source>
</evidence>
<proteinExistence type="inferred from homology"/>
<keyword evidence="9" id="KW-0238">DNA-binding</keyword>
<dbReference type="CDD" id="cd07153">
    <property type="entry name" value="Fur_like"/>
    <property type="match status" value="1"/>
</dbReference>